<dbReference type="EMBL" id="CM042886">
    <property type="protein sequence ID" value="KAI4343006.1"/>
    <property type="molecule type" value="Genomic_DNA"/>
</dbReference>
<evidence type="ECO:0000313" key="2">
    <source>
        <dbReference type="Proteomes" id="UP001057402"/>
    </source>
</evidence>
<comment type="caution">
    <text evidence="1">The sequence shown here is derived from an EMBL/GenBank/DDBJ whole genome shotgun (WGS) entry which is preliminary data.</text>
</comment>
<dbReference type="Proteomes" id="UP001057402">
    <property type="component" value="Chromosome 7"/>
</dbReference>
<keyword evidence="2" id="KW-1185">Reference proteome</keyword>
<evidence type="ECO:0000313" key="1">
    <source>
        <dbReference type="EMBL" id="KAI4343006.1"/>
    </source>
</evidence>
<accession>A0ACB9P6N9</accession>
<gene>
    <name evidence="1" type="ORF">MLD38_027559</name>
</gene>
<organism evidence="1 2">
    <name type="scientific">Melastoma candidum</name>
    <dbReference type="NCBI Taxonomy" id="119954"/>
    <lineage>
        <taxon>Eukaryota</taxon>
        <taxon>Viridiplantae</taxon>
        <taxon>Streptophyta</taxon>
        <taxon>Embryophyta</taxon>
        <taxon>Tracheophyta</taxon>
        <taxon>Spermatophyta</taxon>
        <taxon>Magnoliopsida</taxon>
        <taxon>eudicotyledons</taxon>
        <taxon>Gunneridae</taxon>
        <taxon>Pentapetalae</taxon>
        <taxon>rosids</taxon>
        <taxon>malvids</taxon>
        <taxon>Myrtales</taxon>
        <taxon>Melastomataceae</taxon>
        <taxon>Melastomatoideae</taxon>
        <taxon>Melastomateae</taxon>
        <taxon>Melastoma</taxon>
    </lineage>
</organism>
<reference evidence="2" key="1">
    <citation type="journal article" date="2023" name="Front. Plant Sci.">
        <title>Chromosomal-level genome assembly of Melastoma candidum provides insights into trichome evolution.</title>
        <authorList>
            <person name="Zhong Y."/>
            <person name="Wu W."/>
            <person name="Sun C."/>
            <person name="Zou P."/>
            <person name="Liu Y."/>
            <person name="Dai S."/>
            <person name="Zhou R."/>
        </authorList>
    </citation>
    <scope>NUCLEOTIDE SEQUENCE [LARGE SCALE GENOMIC DNA]</scope>
</reference>
<name>A0ACB9P6N9_9MYRT</name>
<sequence>MLPRGLLGSHDPGDEIRTRSKLEGYKYSLARNSKWATDGPFAIASPSVISTMVEQQKENALVDRKEKKMLLEEDIGKEFLTSWKSMSVTGDDPMDFNFDTVGKSKKAFDFDKLDMDFSLDSPGFDKLPSFDVELPELDFSSSSRNCHQDKGKTEEGSLNNCGGRKDSFSFSFDYSELDALDFGTSREKREGMEHKCRDNQVASPLTVESHFFKTNGTKAPISVGMDANSNKLSPSKNSTAEMEISVPLRGPNSSRAANPVHTSLTSGSSCLGKEVGNSTEKLAVLNATEDESSRFFRKSLSEATFFTPSIEDNANISGCGEGKPSHASSALVSDSVRKQDARDTNFPKDKEIVTDNGKAELDMQDSAPATRSNLRHHSTDRGPDVEKVVPVSKHNDCQDVSSKFYKMPGATVPESHLDSLLGEQHRDITCKELSPKSVRSGRNDGILLSGRKSICSLGFPSKELTKGHNEVLEVQKLYEKSTKVGLNSSTVTPNMSGPTLRDHSDATPSQSQIDAPSKSSLTSCLLPNMSQTVASMLTSRFDKADVDKVGSTKSEKNSRVLSSLRNLRTLKPGEDQLRSIAPKKNLLTANSLQKTDQNNSERGVARGASPQKPPLVNLSLKRKDLEVANDDSPSFHPQKRLSESPTEKGSFKVSSERVLGKEVNDIEIYNTCPSSHKEAIGVTDSFQENQEMLLLTDIATRAELSLTCETNSNVCRAEAYTKELEDLFLVQICDLLRKKQEEAKELLVRALVNNNNLLLLNRPIYDKKILAVQKFAAELMSKQLAVTERASFWIYGVSTNGNMYPIPSKSRQSLSVFFTINLSLASSQAMKLQMGGKDTLYMAKTMAWAWLKTNLPGSCQDVMSRLRLKKKRGFYQVAPYVSKALKGNGWSLPVAEKFDEMALAHDPDSRT</sequence>
<protein>
    <submittedName>
        <fullName evidence="1">Uncharacterized protein</fullName>
    </submittedName>
</protein>
<proteinExistence type="predicted"/>